<dbReference type="InterPro" id="IPR001155">
    <property type="entry name" value="OxRdtase_FMN_N"/>
</dbReference>
<dbReference type="PANTHER" id="PTHR43656:SF5">
    <property type="entry name" value="NADH:FLAVIN OXIDOREDUCTASE_NADH OXIDASE N-TERMINAL DOMAIN-CONTAINING PROTEIN"/>
    <property type="match status" value="1"/>
</dbReference>
<gene>
    <name evidence="7" type="ORF">BDV24DRAFT_172778</name>
</gene>
<protein>
    <recommendedName>
        <fullName evidence="6">NADH:flavin oxidoreductase/NADH oxidase N-terminal domain-containing protein</fullName>
    </recommendedName>
</protein>
<dbReference type="OrthoDB" id="1663137at2759"/>
<dbReference type="Pfam" id="PF00724">
    <property type="entry name" value="Oxidored_FMN"/>
    <property type="match status" value="1"/>
</dbReference>
<comment type="similarity">
    <text evidence="1">Belongs to the NADH:flavin oxidoreductase/NADH oxidase family.</text>
</comment>
<organism evidence="7">
    <name type="scientific">Aspergillus arachidicola</name>
    <dbReference type="NCBI Taxonomy" id="656916"/>
    <lineage>
        <taxon>Eukaryota</taxon>
        <taxon>Fungi</taxon>
        <taxon>Dikarya</taxon>
        <taxon>Ascomycota</taxon>
        <taxon>Pezizomycotina</taxon>
        <taxon>Eurotiomycetes</taxon>
        <taxon>Eurotiomycetidae</taxon>
        <taxon>Eurotiales</taxon>
        <taxon>Aspergillaceae</taxon>
        <taxon>Aspergillus</taxon>
        <taxon>Aspergillus subgen. Circumdati</taxon>
    </lineage>
</organism>
<dbReference type="GO" id="GO:0010181">
    <property type="term" value="F:FMN binding"/>
    <property type="evidence" value="ECO:0007669"/>
    <property type="project" value="InterPro"/>
</dbReference>
<evidence type="ECO:0000313" key="7">
    <source>
        <dbReference type="EMBL" id="KAE8343377.1"/>
    </source>
</evidence>
<keyword evidence="3" id="KW-0288">FMN</keyword>
<feature type="region of interest" description="Disordered" evidence="5">
    <location>
        <begin position="91"/>
        <end position="129"/>
    </location>
</feature>
<evidence type="ECO:0000256" key="4">
    <source>
        <dbReference type="ARBA" id="ARBA00023002"/>
    </source>
</evidence>
<dbReference type="PANTHER" id="PTHR43656">
    <property type="entry name" value="BINDING OXIDOREDUCTASE, PUTATIVE (AFU_ORTHOLOGUE AFUA_2G08260)-RELATED"/>
    <property type="match status" value="1"/>
</dbReference>
<dbReference type="EMBL" id="ML737129">
    <property type="protein sequence ID" value="KAE8343377.1"/>
    <property type="molecule type" value="Genomic_DNA"/>
</dbReference>
<dbReference type="InterPro" id="IPR051799">
    <property type="entry name" value="NADH_flavin_oxidoreductase"/>
</dbReference>
<dbReference type="GO" id="GO:0016491">
    <property type="term" value="F:oxidoreductase activity"/>
    <property type="evidence" value="ECO:0007669"/>
    <property type="project" value="UniProtKB-KW"/>
</dbReference>
<evidence type="ECO:0000256" key="3">
    <source>
        <dbReference type="ARBA" id="ARBA00022643"/>
    </source>
</evidence>
<sequence>MARAGQTADPSPLGKHLEFHFARRSAPNRFLKAAMSERMCSWSEANLFARGIPSSELIETYRTWGRGNIGAIVTGNVMIDPNHIEAEGNPIIPPNAPFSGERHPGRQTPSHRQPEPISASDVPLDTENMGNTFAVPRAATEDEIKNIIMGFAHAAEFLDRAGYDGIELHAAHGYLLNQFLSRATNLRRDKYGGSLTNRMRLILEIRAAITEKFQPNGIVPDEAWELCRALEEHEFDFVELSGGKYKNLDEDDTAKHVISKKHEAFFLDVAQKVVSSLTNMKSYLTGGFRSTAGMVDGLQTVDGIGLARPFCQEPFLCHDILSGKIPGAIIPVMDQLNYQLTVAAACIQMRQIGNRVQPVDLSSQDAVDAVTAAVEDWLEQKAIDRSEEAFKPPFLPGHAAPL</sequence>
<feature type="domain" description="NADH:flavin oxidoreductase/NADH oxidase N-terminal" evidence="6">
    <location>
        <begin position="103"/>
        <end position="320"/>
    </location>
</feature>
<dbReference type="Proteomes" id="UP000325558">
    <property type="component" value="Unassembled WGS sequence"/>
</dbReference>
<dbReference type="Gene3D" id="3.20.20.70">
    <property type="entry name" value="Aldolase class I"/>
    <property type="match status" value="2"/>
</dbReference>
<proteinExistence type="inferred from homology"/>
<evidence type="ECO:0000259" key="6">
    <source>
        <dbReference type="Pfam" id="PF00724"/>
    </source>
</evidence>
<keyword evidence="4" id="KW-0560">Oxidoreductase</keyword>
<reference evidence="7" key="1">
    <citation type="submission" date="2019-04" db="EMBL/GenBank/DDBJ databases">
        <title>Friends and foes A comparative genomics study of 23 Aspergillus species from section Flavi.</title>
        <authorList>
            <consortium name="DOE Joint Genome Institute"/>
            <person name="Kjaerbolling I."/>
            <person name="Vesth T."/>
            <person name="Frisvad J.C."/>
            <person name="Nybo J.L."/>
            <person name="Theobald S."/>
            <person name="Kildgaard S."/>
            <person name="Isbrandt T."/>
            <person name="Kuo A."/>
            <person name="Sato A."/>
            <person name="Lyhne E.K."/>
            <person name="Kogle M.E."/>
            <person name="Wiebenga A."/>
            <person name="Kun R.S."/>
            <person name="Lubbers R.J."/>
            <person name="Makela M.R."/>
            <person name="Barry K."/>
            <person name="Chovatia M."/>
            <person name="Clum A."/>
            <person name="Daum C."/>
            <person name="Haridas S."/>
            <person name="He G."/>
            <person name="LaButti K."/>
            <person name="Lipzen A."/>
            <person name="Mondo S."/>
            <person name="Riley R."/>
            <person name="Salamov A."/>
            <person name="Simmons B.A."/>
            <person name="Magnuson J.K."/>
            <person name="Henrissat B."/>
            <person name="Mortensen U.H."/>
            <person name="Larsen T.O."/>
            <person name="Devries R.P."/>
            <person name="Grigoriev I.V."/>
            <person name="Machida M."/>
            <person name="Baker S.E."/>
            <person name="Andersen M.R."/>
        </authorList>
    </citation>
    <scope>NUCLEOTIDE SEQUENCE</scope>
    <source>
        <strain evidence="7">CBS 117612</strain>
    </source>
</reference>
<evidence type="ECO:0000256" key="1">
    <source>
        <dbReference type="ARBA" id="ARBA00005979"/>
    </source>
</evidence>
<evidence type="ECO:0000256" key="5">
    <source>
        <dbReference type="SAM" id="MobiDB-lite"/>
    </source>
</evidence>
<name>A0A5N6YD22_9EURO</name>
<dbReference type="SUPFAM" id="SSF51395">
    <property type="entry name" value="FMN-linked oxidoreductases"/>
    <property type="match status" value="1"/>
</dbReference>
<dbReference type="InterPro" id="IPR013785">
    <property type="entry name" value="Aldolase_TIM"/>
</dbReference>
<dbReference type="AlphaFoldDB" id="A0A5N6YD22"/>
<keyword evidence="2" id="KW-0285">Flavoprotein</keyword>
<accession>A0A5N6YD22</accession>
<evidence type="ECO:0000256" key="2">
    <source>
        <dbReference type="ARBA" id="ARBA00022630"/>
    </source>
</evidence>